<gene>
    <name evidence="3" type="ORF">FDP22_22865</name>
</gene>
<feature type="transmembrane region" description="Helical" evidence="2">
    <location>
        <begin position="554"/>
        <end position="575"/>
    </location>
</feature>
<dbReference type="OrthoDB" id="10021584at2"/>
<dbReference type="KEGG" id="ppru:FDP22_22865"/>
<organism evidence="3 4">
    <name type="scientific">Paroceanicella profunda</name>
    <dbReference type="NCBI Taxonomy" id="2579971"/>
    <lineage>
        <taxon>Bacteria</taxon>
        <taxon>Pseudomonadati</taxon>
        <taxon>Pseudomonadota</taxon>
        <taxon>Alphaproteobacteria</taxon>
        <taxon>Rhodobacterales</taxon>
        <taxon>Paracoccaceae</taxon>
        <taxon>Paroceanicella</taxon>
    </lineage>
</organism>
<evidence type="ECO:0000313" key="3">
    <source>
        <dbReference type="EMBL" id="QDL94719.1"/>
    </source>
</evidence>
<feature type="transmembrane region" description="Helical" evidence="2">
    <location>
        <begin position="612"/>
        <end position="638"/>
    </location>
</feature>
<protein>
    <recommendedName>
        <fullName evidence="5">Polysaccharide biosynthesis protein C-terminal domain-containing protein</fullName>
    </recommendedName>
</protein>
<keyword evidence="4" id="KW-1185">Reference proteome</keyword>
<dbReference type="Proteomes" id="UP000305888">
    <property type="component" value="Plasmid pD4M1D"/>
</dbReference>
<dbReference type="AlphaFoldDB" id="A0A5B8G5E6"/>
<dbReference type="RefSeq" id="WP_138579268.1">
    <property type="nucleotide sequence ID" value="NZ_CP040822.1"/>
</dbReference>
<evidence type="ECO:0000313" key="4">
    <source>
        <dbReference type="Proteomes" id="UP000305888"/>
    </source>
</evidence>
<feature type="transmembrane region" description="Helical" evidence="2">
    <location>
        <begin position="123"/>
        <end position="141"/>
    </location>
</feature>
<feature type="transmembrane region" description="Helical" evidence="2">
    <location>
        <begin position="445"/>
        <end position="462"/>
    </location>
</feature>
<evidence type="ECO:0000256" key="2">
    <source>
        <dbReference type="SAM" id="Phobius"/>
    </source>
</evidence>
<feature type="transmembrane region" description="Helical" evidence="2">
    <location>
        <begin position="16"/>
        <end position="41"/>
    </location>
</feature>
<dbReference type="EMBL" id="CP040822">
    <property type="protein sequence ID" value="QDL94719.1"/>
    <property type="molecule type" value="Genomic_DNA"/>
</dbReference>
<feature type="transmembrane region" description="Helical" evidence="2">
    <location>
        <begin position="474"/>
        <end position="494"/>
    </location>
</feature>
<feature type="region of interest" description="Disordered" evidence="1">
    <location>
        <begin position="349"/>
        <end position="410"/>
    </location>
</feature>
<keyword evidence="3" id="KW-0614">Plasmid</keyword>
<feature type="compositionally biased region" description="Low complexity" evidence="1">
    <location>
        <begin position="374"/>
        <end position="383"/>
    </location>
</feature>
<feature type="region of interest" description="Disordered" evidence="1">
    <location>
        <begin position="220"/>
        <end position="291"/>
    </location>
</feature>
<evidence type="ECO:0008006" key="5">
    <source>
        <dbReference type="Google" id="ProtNLM"/>
    </source>
</evidence>
<evidence type="ECO:0000256" key="1">
    <source>
        <dbReference type="SAM" id="MobiDB-lite"/>
    </source>
</evidence>
<feature type="transmembrane region" description="Helical" evidence="2">
    <location>
        <begin position="182"/>
        <end position="202"/>
    </location>
</feature>
<feature type="transmembrane region" description="Helical" evidence="2">
    <location>
        <begin position="525"/>
        <end position="548"/>
    </location>
</feature>
<keyword evidence="2" id="KW-0812">Transmembrane</keyword>
<feature type="transmembrane region" description="Helical" evidence="2">
    <location>
        <begin position="153"/>
        <end position="176"/>
    </location>
</feature>
<accession>A0A5B8G5E6</accession>
<feature type="transmembrane region" description="Helical" evidence="2">
    <location>
        <begin position="587"/>
        <end position="606"/>
    </location>
</feature>
<proteinExistence type="predicted"/>
<sequence length="662" mass="64458">MSAAGLLRARRAEGGFLGAAAGALGLRLAGVACLALVFVILARSLPAVEVADLSLAMAAGTLGRYLGPLGFDQLALRHLPRLRARGRLAAAQRLEAALLGGGCLAGLACCLAGLALAPVWGGAPALLLAGLGGLGGAAAGLQRARGHVFRAVFPEGGLGPGLALAGIAGLAAAGTLDRASGLAVLLAAALPGLMLQGIWLSGARPGALLRLRPAPAGWPDLPPVSRQAPPLAVSSPHPSPLAAAVPDRPAQGALLRGPGVAAPPLSGASGPCPAAHRPAPRPVPGPAVQGAAVPDRALKDRIGQDLTVQSGIVQSGIVQSGIGQAVTGQSVAEQAVTEQAVMEREFPGRELTEQEKAGQGAAAHHLGSRGPGEAGQEPAAPGASSVARPAVQGARGQHPSGPGPIGRARPGPALLRLRLPGLRRWREALGLWAVQGATLLLNRSALWLAAGLAAGGALSAAGSGGMAEVAWLDAGLRLALLPGLAGWAAGLVLAPRVSALGARGDAEALQAALTLGCRMAMAPALGLLGLLALAGQGGVVAVLGPGFAAALSPALILLGAAALDGATGLCALVILHARPARGAARRVLGLTLAAAASLPCATLAALGAGAGLATAVALGVLAATALRGLGLTVMLVAAGGPWPGPFGRPGGARLHGPEGGRV</sequence>
<geneLocation type="plasmid" evidence="4">
    <name>pd4m1d</name>
</geneLocation>
<reference evidence="3 4" key="1">
    <citation type="submission" date="2019-06" db="EMBL/GenBank/DDBJ databases">
        <title>Genome sequence of Rhodobacteraceae bacterium D4M1.</title>
        <authorList>
            <person name="Cao J."/>
        </authorList>
    </citation>
    <scope>NUCLEOTIDE SEQUENCE [LARGE SCALE GENOMIC DNA]</scope>
    <source>
        <strain evidence="3 4">D4M1</strain>
        <plasmid evidence="4">pd4m1d</plasmid>
    </source>
</reference>
<name>A0A5B8G5E6_9RHOB</name>
<feature type="transmembrane region" description="Helical" evidence="2">
    <location>
        <begin position="96"/>
        <end position="117"/>
    </location>
</feature>
<keyword evidence="2" id="KW-0472">Membrane</keyword>
<keyword evidence="2" id="KW-1133">Transmembrane helix</keyword>